<reference evidence="3 4" key="1">
    <citation type="journal article" date="2020" name="Nat. Commun.">
        <title>Genome of Tripterygium wilfordii and identification of cytochrome P450 involved in triptolide biosynthesis.</title>
        <authorList>
            <person name="Tu L."/>
            <person name="Su P."/>
            <person name="Zhang Z."/>
            <person name="Gao L."/>
            <person name="Wang J."/>
            <person name="Hu T."/>
            <person name="Zhou J."/>
            <person name="Zhang Y."/>
            <person name="Zhao Y."/>
            <person name="Liu Y."/>
            <person name="Song Y."/>
            <person name="Tong Y."/>
            <person name="Lu Y."/>
            <person name="Yang J."/>
            <person name="Xu C."/>
            <person name="Jia M."/>
            <person name="Peters R.J."/>
            <person name="Huang L."/>
            <person name="Gao W."/>
        </authorList>
    </citation>
    <scope>NUCLEOTIDE SEQUENCE [LARGE SCALE GENOMIC DNA]</scope>
    <source>
        <strain evidence="4">cv. XIE 37</strain>
        <tissue evidence="3">Leaf</tissue>
    </source>
</reference>
<dbReference type="InterPro" id="IPR013989">
    <property type="entry name" value="Dev_and_cell_death_domain"/>
</dbReference>
<dbReference type="SMART" id="SM00767">
    <property type="entry name" value="DCD"/>
    <property type="match status" value="1"/>
</dbReference>
<dbReference type="PROSITE" id="PS51222">
    <property type="entry name" value="DCD"/>
    <property type="match status" value="1"/>
</dbReference>
<gene>
    <name evidence="3" type="ORF">HS088_TW09G00523</name>
</gene>
<dbReference type="Gene3D" id="2.120.10.80">
    <property type="entry name" value="Kelch-type beta propeller"/>
    <property type="match status" value="2"/>
</dbReference>
<accession>A0A7J7D832</accession>
<dbReference type="SMART" id="SM00612">
    <property type="entry name" value="Kelch"/>
    <property type="match status" value="6"/>
</dbReference>
<evidence type="ECO:0000259" key="2">
    <source>
        <dbReference type="PROSITE" id="PS51222"/>
    </source>
</evidence>
<feature type="compositionally biased region" description="Basic and acidic residues" evidence="1">
    <location>
        <begin position="277"/>
        <end position="288"/>
    </location>
</feature>
<dbReference type="Pfam" id="PF01344">
    <property type="entry name" value="Kelch_1"/>
    <property type="match status" value="5"/>
</dbReference>
<protein>
    <recommendedName>
        <fullName evidence="2">DCD domain-containing protein</fullName>
    </recommendedName>
</protein>
<feature type="region of interest" description="Disordered" evidence="1">
    <location>
        <begin position="249"/>
        <end position="288"/>
    </location>
</feature>
<dbReference type="Proteomes" id="UP000593562">
    <property type="component" value="Unassembled WGS sequence"/>
</dbReference>
<comment type="caution">
    <text evidence="3">The sequence shown here is derived from an EMBL/GenBank/DDBJ whole genome shotgun (WGS) entry which is preliminary data.</text>
</comment>
<dbReference type="InParanoid" id="A0A7J7D832"/>
<evidence type="ECO:0000256" key="1">
    <source>
        <dbReference type="SAM" id="MobiDB-lite"/>
    </source>
</evidence>
<organism evidence="3 4">
    <name type="scientific">Tripterygium wilfordii</name>
    <name type="common">Thunder God vine</name>
    <dbReference type="NCBI Taxonomy" id="458696"/>
    <lineage>
        <taxon>Eukaryota</taxon>
        <taxon>Viridiplantae</taxon>
        <taxon>Streptophyta</taxon>
        <taxon>Embryophyta</taxon>
        <taxon>Tracheophyta</taxon>
        <taxon>Spermatophyta</taxon>
        <taxon>Magnoliopsida</taxon>
        <taxon>eudicotyledons</taxon>
        <taxon>Gunneridae</taxon>
        <taxon>Pentapetalae</taxon>
        <taxon>rosids</taxon>
        <taxon>fabids</taxon>
        <taxon>Celastrales</taxon>
        <taxon>Celastraceae</taxon>
        <taxon>Tripterygium</taxon>
    </lineage>
</organism>
<dbReference type="PANTHER" id="PTHR46034">
    <property type="match status" value="1"/>
</dbReference>
<proteinExistence type="predicted"/>
<sequence length="795" mass="87903">MGAGRKKHTLLLKEKSQSSWTVNCSASARNLLKKDLCAVIFGCKHNTIKECFSKQLLGLPSPHFSYVKNINPGLPLFLFNYSDRRLHGIFEASSHGKLNIDPYGWTDGSDQTLFAAQVRFRIRKQCLSLSESEFRPIIADNYYEANFFWFELDRNQTDKLISLFSSSPVGSGPSLSNHVKFSSLSKDQTYLGRGSSQNELGLDREKKRLEVIVSNNKAGNDEYEAGHTNQSYGHSYAYVVEYTSTINPNTDNSHTAAGDVNTSLPQSQKSWSSLFKSKTDPGTAKEPEDCKSLAGELSVLEWESSCVGPSCKRQLLEPPTDEAVVGKYDNGEGLISSVIGEADFSACHSESNETLPTTDTTQECGELNTAALDGDLPLNLERSLPWDLSCLDGESQFLKAPIENLGKDNHGNRIQINGNYVAETAVISETNLSELQRLVCKLLLEVEDLKSSKSVQGQRISFLEHELVGSKIEILHLRRRCKELEFGSLASFGLAEDSNPKELNSINEEQPDLEDAILVAGGFDGSSWLSSLDCYHPHRGLLRSLSSMSSVRSYGAAKLYGELYILGGIDGNSWHNTVDSYNPVSNRWVSRPPLNRSKGGLAGVSLQEKIFAIGGGNGLDYFAEVEMLDLNFGRWIPMRSILQKRFAAAAAEMNGTIYVVGGYDGTTYLNSLERFDPREHYSKNLGSMATRRGCHSLVVLNEKLYAIGGYDGARMVPTVEIFDPRIGSWMMGDSLNDIRGYFGAVVIGDGIYAIGGMKKDGEVLDTVEYYKEGHGWWVTDRKTLGKRCHFSSIVM</sequence>
<dbReference type="AlphaFoldDB" id="A0A7J7D832"/>
<dbReference type="InterPro" id="IPR006652">
    <property type="entry name" value="Kelch_1"/>
</dbReference>
<dbReference type="Pfam" id="PF10539">
    <property type="entry name" value="Dev_Cell_Death"/>
    <property type="match status" value="1"/>
</dbReference>
<dbReference type="PANTHER" id="PTHR46034:SF23">
    <property type="entry name" value="DCD (DEVELOPMENT AND CELL DEATH) DOMAIN PROTEIN"/>
    <property type="match status" value="1"/>
</dbReference>
<dbReference type="EMBL" id="JAAARO010000009">
    <property type="protein sequence ID" value="KAF5742474.1"/>
    <property type="molecule type" value="Genomic_DNA"/>
</dbReference>
<keyword evidence="4" id="KW-1185">Reference proteome</keyword>
<feature type="domain" description="DCD" evidence="2">
    <location>
        <begin position="34"/>
        <end position="166"/>
    </location>
</feature>
<dbReference type="InterPro" id="IPR044832">
    <property type="entry name" value="NRP-like"/>
</dbReference>
<name>A0A7J7D832_TRIWF</name>
<feature type="compositionally biased region" description="Polar residues" evidence="1">
    <location>
        <begin position="249"/>
        <end position="276"/>
    </location>
</feature>
<evidence type="ECO:0000313" key="3">
    <source>
        <dbReference type="EMBL" id="KAF5742474.1"/>
    </source>
</evidence>
<dbReference type="InterPro" id="IPR015915">
    <property type="entry name" value="Kelch-typ_b-propeller"/>
</dbReference>
<dbReference type="SUPFAM" id="SSF117281">
    <property type="entry name" value="Kelch motif"/>
    <property type="match status" value="1"/>
</dbReference>
<dbReference type="GO" id="GO:0034976">
    <property type="term" value="P:response to endoplasmic reticulum stress"/>
    <property type="evidence" value="ECO:0007669"/>
    <property type="project" value="InterPro"/>
</dbReference>
<evidence type="ECO:0000313" key="4">
    <source>
        <dbReference type="Proteomes" id="UP000593562"/>
    </source>
</evidence>